<dbReference type="Proteomes" id="UP000021053">
    <property type="component" value="Unassembled WGS sequence"/>
</dbReference>
<organism evidence="1 2">
    <name type="scientific">Cryptosporangium arvum DSM 44712</name>
    <dbReference type="NCBI Taxonomy" id="927661"/>
    <lineage>
        <taxon>Bacteria</taxon>
        <taxon>Bacillati</taxon>
        <taxon>Actinomycetota</taxon>
        <taxon>Actinomycetes</taxon>
        <taxon>Cryptosporangiales</taxon>
        <taxon>Cryptosporangiaceae</taxon>
        <taxon>Cryptosporangium</taxon>
    </lineage>
</organism>
<evidence type="ECO:0000313" key="2">
    <source>
        <dbReference type="Proteomes" id="UP000021053"/>
    </source>
</evidence>
<dbReference type="RefSeq" id="WP_157017528.1">
    <property type="nucleotide sequence ID" value="NZ_KK073874.1"/>
</dbReference>
<gene>
    <name evidence="1" type="ORF">CryarDRAFT_1898</name>
</gene>
<dbReference type="InterPro" id="IPR038084">
    <property type="entry name" value="PduO/GlcC-like_sf"/>
</dbReference>
<dbReference type="Gene3D" id="3.30.450.150">
    <property type="entry name" value="Haem-degrading domain"/>
    <property type="match status" value="1"/>
</dbReference>
<dbReference type="AlphaFoldDB" id="A0A011AFL9"/>
<evidence type="ECO:0000313" key="1">
    <source>
        <dbReference type="EMBL" id="EXG80806.1"/>
    </source>
</evidence>
<accession>A0A011AFL9</accession>
<name>A0A011AFL9_9ACTN</name>
<reference evidence="1 2" key="1">
    <citation type="submission" date="2013-07" db="EMBL/GenBank/DDBJ databases">
        <authorList>
            <consortium name="DOE Joint Genome Institute"/>
            <person name="Eisen J."/>
            <person name="Huntemann M."/>
            <person name="Han J."/>
            <person name="Chen A."/>
            <person name="Kyrpides N."/>
            <person name="Mavromatis K."/>
            <person name="Markowitz V."/>
            <person name="Palaniappan K."/>
            <person name="Ivanova N."/>
            <person name="Schaumberg A."/>
            <person name="Pati A."/>
            <person name="Liolios K."/>
            <person name="Nordberg H.P."/>
            <person name="Cantor M.N."/>
            <person name="Hua S.X."/>
            <person name="Woyke T."/>
        </authorList>
    </citation>
    <scope>NUCLEOTIDE SEQUENCE [LARGE SCALE GENOMIC DNA]</scope>
    <source>
        <strain evidence="1 2">DSM 44712</strain>
    </source>
</reference>
<dbReference type="EMBL" id="JFBT01000001">
    <property type="protein sequence ID" value="EXG80806.1"/>
    <property type="molecule type" value="Genomic_DNA"/>
</dbReference>
<protein>
    <submittedName>
        <fullName evidence="1">Uncharacterized protein</fullName>
    </submittedName>
</protein>
<sequence length="50" mass="5047">MPRSTAYAARPAVGAGSLLLRREAEVWGAVAASGGTPDHDDECGAGVAMF</sequence>
<proteinExistence type="predicted"/>
<keyword evidence="2" id="KW-1185">Reference proteome</keyword>
<comment type="caution">
    <text evidence="1">The sequence shown here is derived from an EMBL/GenBank/DDBJ whole genome shotgun (WGS) entry which is preliminary data.</text>
</comment>
<dbReference type="SUPFAM" id="SSF143744">
    <property type="entry name" value="GlcG-like"/>
    <property type="match status" value="1"/>
</dbReference>
<dbReference type="HOGENOM" id="CLU_3116961_0_0_11"/>